<name>A0A097QTE1_9EURY</name>
<organism evidence="2 3">
    <name type="scientific">Thermococcus eurythermalis</name>
    <dbReference type="NCBI Taxonomy" id="1505907"/>
    <lineage>
        <taxon>Archaea</taxon>
        <taxon>Methanobacteriati</taxon>
        <taxon>Methanobacteriota</taxon>
        <taxon>Thermococci</taxon>
        <taxon>Thermococcales</taxon>
        <taxon>Thermococcaceae</taxon>
        <taxon>Thermococcus</taxon>
    </lineage>
</organism>
<dbReference type="KEGG" id="teu:TEU_04990"/>
<reference evidence="2 3" key="1">
    <citation type="journal article" date="2015" name="Int. J. Syst. Evol. Microbiol.">
        <title>Thermococcus eurythermalis sp. nov., a conditional piezophilic hyperthermophilic archaeon with a wide temperature range isolated from an oil-immersed chimney in the Guaymas Basin.</title>
        <authorList>
            <person name="Zhao W."/>
            <person name="Zeng X."/>
            <person name="Xiao X."/>
        </authorList>
    </citation>
    <scope>NUCLEOTIDE SEQUENCE [LARGE SCALE GENOMIC DNA]</scope>
    <source>
        <strain evidence="2 3">A501</strain>
    </source>
</reference>
<dbReference type="HOGENOM" id="CLU_775273_0_0_2"/>
<keyword evidence="3" id="KW-1185">Reference proteome</keyword>
<protein>
    <submittedName>
        <fullName evidence="2">Uncharacterized protein</fullName>
    </submittedName>
</protein>
<keyword evidence="1" id="KW-0175">Coiled coil</keyword>
<gene>
    <name evidence="2" type="ORF">TEU_04990</name>
</gene>
<evidence type="ECO:0000313" key="2">
    <source>
        <dbReference type="EMBL" id="AIU69742.1"/>
    </source>
</evidence>
<proteinExistence type="predicted"/>
<dbReference type="Proteomes" id="UP000029980">
    <property type="component" value="Chromosome"/>
</dbReference>
<dbReference type="EMBL" id="CP008887">
    <property type="protein sequence ID" value="AIU69742.1"/>
    <property type="molecule type" value="Genomic_DNA"/>
</dbReference>
<feature type="coiled-coil region" evidence="1">
    <location>
        <begin position="148"/>
        <end position="208"/>
    </location>
</feature>
<feature type="coiled-coil region" evidence="1">
    <location>
        <begin position="269"/>
        <end position="348"/>
    </location>
</feature>
<dbReference type="AlphaFoldDB" id="A0A097QTE1"/>
<accession>A0A097QTE1</accession>
<dbReference type="STRING" id="1505907.TEU_04990"/>
<evidence type="ECO:0000256" key="1">
    <source>
        <dbReference type="SAM" id="Coils"/>
    </source>
</evidence>
<evidence type="ECO:0000313" key="3">
    <source>
        <dbReference type="Proteomes" id="UP000029980"/>
    </source>
</evidence>
<sequence>MKLNEAIREYELRREEGLKEAEKLRKKYDKWLGKKKKELLKAVEKLEKARPPKKVDEKLLQIVETDRRNYVNAIRHALEGIQTIDDLGKRLQDLAKVHFDYGKHVIILFEKEVYAINSLLKELTEGYAKFRSELEESIPPKIDVVAKLEELRETHREFLEKREAISRLARKLEELRSNLEYVVSSEEFVETNREIQDISKEIRSVELELRSKVSKLQKPLKRMRLGGIADEVARDSGVALERPNEFLSLLKAVYPKLDGKAQKSARWLMENFEERLSEMSALRSKLEELSKRREEILGDTAQVQAEFQAIERELSILAEDVKKLEKKLLRLENELKAELEKLEAYLGERIELTSSPP</sequence>